<dbReference type="OrthoDB" id="5450317at2"/>
<dbReference type="Gene3D" id="3.20.20.140">
    <property type="entry name" value="Metal-dependent hydrolases"/>
    <property type="match status" value="1"/>
</dbReference>
<dbReference type="AlphaFoldDB" id="A0A1M7Q797"/>
<dbReference type="PANTHER" id="PTHR43569:SF2">
    <property type="entry name" value="AMIDOHYDROLASE-RELATED DOMAIN-CONTAINING PROTEIN"/>
    <property type="match status" value="1"/>
</dbReference>
<protein>
    <submittedName>
        <fullName evidence="3">L-fuconolactonase</fullName>
    </submittedName>
</protein>
<comment type="similarity">
    <text evidence="1">Belongs to the metallo-dependent hydrolases superfamily.</text>
</comment>
<proteinExistence type="inferred from homology"/>
<accession>A0A1M7Q797</accession>
<dbReference type="InterPro" id="IPR032466">
    <property type="entry name" value="Metal_Hydrolase"/>
</dbReference>
<sequence>MRIDAHQHYWKINRDDYGWITPDILTLYRDFLEEDLVEHLRNSGIDKTIVVQAAPTYEETEFILSLSDDATSVIGVVGWIDIEDPSYKEQLDVFRKHPKFVGIRVMIQDMPDENIILTEKYLDVFSYFEEIDLPVDLLVTANQLGAVCELLKRVKIRGVIDHIAKPEIEKCKLEPWKTQMAEIASYENIYCKLSGMVTEANHDNWMTKDFIPYVDHIVEVFGTHRIMYGSDWPVSLLAASYDQVYQLLNDALPQEVTKADKEMIFGQNAIDFYKLNR</sequence>
<dbReference type="Pfam" id="PF04909">
    <property type="entry name" value="Amidohydro_2"/>
    <property type="match status" value="1"/>
</dbReference>
<dbReference type="EMBL" id="FRCZ01000006">
    <property type="protein sequence ID" value="SHN26436.1"/>
    <property type="molecule type" value="Genomic_DNA"/>
</dbReference>
<dbReference type="SUPFAM" id="SSF51556">
    <property type="entry name" value="Metallo-dependent hydrolases"/>
    <property type="match status" value="1"/>
</dbReference>
<reference evidence="3 4" key="1">
    <citation type="submission" date="2016-11" db="EMBL/GenBank/DDBJ databases">
        <authorList>
            <person name="Jaros S."/>
            <person name="Januszkiewicz K."/>
            <person name="Wedrychowicz H."/>
        </authorList>
    </citation>
    <scope>NUCLEOTIDE SEQUENCE [LARGE SCALE GENOMIC DNA]</scope>
    <source>
        <strain evidence="3 4">CGMCC 1.10681</strain>
    </source>
</reference>
<organism evidence="3 4">
    <name type="scientific">Gracilibacillus kekensis</name>
    <dbReference type="NCBI Taxonomy" id="1027249"/>
    <lineage>
        <taxon>Bacteria</taxon>
        <taxon>Bacillati</taxon>
        <taxon>Bacillota</taxon>
        <taxon>Bacilli</taxon>
        <taxon>Bacillales</taxon>
        <taxon>Bacillaceae</taxon>
        <taxon>Gracilibacillus</taxon>
    </lineage>
</organism>
<dbReference type="RefSeq" id="WP_073202528.1">
    <property type="nucleotide sequence ID" value="NZ_FRCZ01000006.1"/>
</dbReference>
<dbReference type="InterPro" id="IPR052350">
    <property type="entry name" value="Metallo-dep_Lactonases"/>
</dbReference>
<dbReference type="Proteomes" id="UP000184184">
    <property type="component" value="Unassembled WGS sequence"/>
</dbReference>
<evidence type="ECO:0000313" key="3">
    <source>
        <dbReference type="EMBL" id="SHN26436.1"/>
    </source>
</evidence>
<name>A0A1M7Q797_9BACI</name>
<dbReference type="GO" id="GO:0016787">
    <property type="term" value="F:hydrolase activity"/>
    <property type="evidence" value="ECO:0007669"/>
    <property type="project" value="InterPro"/>
</dbReference>
<dbReference type="PANTHER" id="PTHR43569">
    <property type="entry name" value="AMIDOHYDROLASE"/>
    <property type="match status" value="1"/>
</dbReference>
<feature type="domain" description="Amidohydrolase-related" evidence="2">
    <location>
        <begin position="3"/>
        <end position="275"/>
    </location>
</feature>
<evidence type="ECO:0000259" key="2">
    <source>
        <dbReference type="Pfam" id="PF04909"/>
    </source>
</evidence>
<evidence type="ECO:0000256" key="1">
    <source>
        <dbReference type="ARBA" id="ARBA00038310"/>
    </source>
</evidence>
<evidence type="ECO:0000313" key="4">
    <source>
        <dbReference type="Proteomes" id="UP000184184"/>
    </source>
</evidence>
<dbReference type="STRING" id="1027249.SAMN05216179_2859"/>
<dbReference type="InterPro" id="IPR006680">
    <property type="entry name" value="Amidohydro-rel"/>
</dbReference>
<keyword evidence="4" id="KW-1185">Reference proteome</keyword>
<gene>
    <name evidence="3" type="ORF">SAMN05216179_2859</name>
</gene>